<evidence type="ECO:0000259" key="1">
    <source>
        <dbReference type="PROSITE" id="PS50908"/>
    </source>
</evidence>
<dbReference type="InterPro" id="IPR059181">
    <property type="entry name" value="RWDD2A-B_C"/>
</dbReference>
<dbReference type="Gene3D" id="3.10.110.10">
    <property type="entry name" value="Ubiquitin Conjugating Enzyme"/>
    <property type="match status" value="1"/>
</dbReference>
<accession>A0AAV5VG24</accession>
<feature type="domain" description="RWD" evidence="1">
    <location>
        <begin position="14"/>
        <end position="120"/>
    </location>
</feature>
<protein>
    <recommendedName>
        <fullName evidence="1">RWD domain-containing protein</fullName>
    </recommendedName>
</protein>
<dbReference type="PANTHER" id="PTHR15955">
    <property type="entry name" value="RWD DOMAIN CONTAINING PROTEIN 2"/>
    <property type="match status" value="1"/>
</dbReference>
<dbReference type="PROSITE" id="PS50908">
    <property type="entry name" value="RWD"/>
    <property type="match status" value="1"/>
</dbReference>
<evidence type="ECO:0000313" key="3">
    <source>
        <dbReference type="Proteomes" id="UP001432322"/>
    </source>
</evidence>
<dbReference type="EMBL" id="BTSY01000003">
    <property type="protein sequence ID" value="GMT18379.1"/>
    <property type="molecule type" value="Genomic_DNA"/>
</dbReference>
<proteinExistence type="predicted"/>
<dbReference type="Pfam" id="PF06544">
    <property type="entry name" value="Prp3_C"/>
    <property type="match status" value="1"/>
</dbReference>
<reference evidence="2" key="1">
    <citation type="submission" date="2023-10" db="EMBL/GenBank/DDBJ databases">
        <title>Genome assembly of Pristionchus species.</title>
        <authorList>
            <person name="Yoshida K."/>
            <person name="Sommer R.J."/>
        </authorList>
    </citation>
    <scope>NUCLEOTIDE SEQUENCE</scope>
    <source>
        <strain evidence="2">RS5133</strain>
    </source>
</reference>
<dbReference type="InterPro" id="IPR006575">
    <property type="entry name" value="RWD_dom"/>
</dbReference>
<gene>
    <name evidence="2" type="ORF">PFISCL1PPCAC_9676</name>
</gene>
<dbReference type="CDD" id="cd24163">
    <property type="entry name" value="RWDD2_C"/>
    <property type="match status" value="1"/>
</dbReference>
<dbReference type="PIRSF" id="PIRSF038021">
    <property type="entry name" value="UCP038021_RWDD2"/>
    <property type="match status" value="1"/>
</dbReference>
<dbReference type="InterPro" id="IPR017359">
    <property type="entry name" value="Phi-like"/>
</dbReference>
<dbReference type="SUPFAM" id="SSF54495">
    <property type="entry name" value="UBC-like"/>
    <property type="match status" value="1"/>
</dbReference>
<dbReference type="PANTHER" id="PTHR15955:SF8">
    <property type="entry name" value="RWD DOMAIN-CONTAINING PROTEIN 2B-RELATED"/>
    <property type="match status" value="1"/>
</dbReference>
<dbReference type="Pfam" id="PF05773">
    <property type="entry name" value="RWD"/>
    <property type="match status" value="1"/>
</dbReference>
<dbReference type="InterPro" id="IPR010541">
    <property type="entry name" value="Prp3_C"/>
</dbReference>
<comment type="caution">
    <text evidence="2">The sequence shown here is derived from an EMBL/GenBank/DDBJ whole genome shotgun (WGS) entry which is preliminary data.</text>
</comment>
<keyword evidence="3" id="KW-1185">Reference proteome</keyword>
<name>A0AAV5VG24_9BILA</name>
<dbReference type="AlphaFoldDB" id="A0AAV5VG24"/>
<dbReference type="Proteomes" id="UP001432322">
    <property type="component" value="Unassembled WGS sequence"/>
</dbReference>
<evidence type="ECO:0000313" key="2">
    <source>
        <dbReference type="EMBL" id="GMT18379.1"/>
    </source>
</evidence>
<dbReference type="InterPro" id="IPR016135">
    <property type="entry name" value="UBQ-conjugating_enzyme/RWD"/>
</dbReference>
<sequence>MADQAECAAEEQNNELVLMTAMYERDLELFFSGELIPDVPPPRNYSVKLEISGSIVELFVSVPVLYPIVEYPSIRVSADCEEFEVNELNAYLRSWLHKQELGEPLIAQLIEELRGELHSFTSRRAPDGCGGSMSSGETVRSEYDDKFARYWILSHHMYSQAKRHEVVKQAKAHGITGFSTPGKPAVIVVEGDASLVQDYWSYIRTMSWHKITLMEQEFVPSSRKDFLRFSCFKELCFDAGGDHKKVDIAEVRKLLEENGLEKHFRNLYNM</sequence>
<organism evidence="2 3">
    <name type="scientific">Pristionchus fissidentatus</name>
    <dbReference type="NCBI Taxonomy" id="1538716"/>
    <lineage>
        <taxon>Eukaryota</taxon>
        <taxon>Metazoa</taxon>
        <taxon>Ecdysozoa</taxon>
        <taxon>Nematoda</taxon>
        <taxon>Chromadorea</taxon>
        <taxon>Rhabditida</taxon>
        <taxon>Rhabditina</taxon>
        <taxon>Diplogasteromorpha</taxon>
        <taxon>Diplogasteroidea</taxon>
        <taxon>Neodiplogasteridae</taxon>
        <taxon>Pristionchus</taxon>
    </lineage>
</organism>